<gene>
    <name evidence="2" type="ORF">ZHAS_00015170</name>
</gene>
<organism evidence="2">
    <name type="scientific">Anopheles sinensis</name>
    <name type="common">Mosquito</name>
    <dbReference type="NCBI Taxonomy" id="74873"/>
    <lineage>
        <taxon>Eukaryota</taxon>
        <taxon>Metazoa</taxon>
        <taxon>Ecdysozoa</taxon>
        <taxon>Arthropoda</taxon>
        <taxon>Hexapoda</taxon>
        <taxon>Insecta</taxon>
        <taxon>Pterygota</taxon>
        <taxon>Neoptera</taxon>
        <taxon>Endopterygota</taxon>
        <taxon>Diptera</taxon>
        <taxon>Nematocera</taxon>
        <taxon>Culicoidea</taxon>
        <taxon>Culicidae</taxon>
        <taxon>Anophelinae</taxon>
        <taxon>Anopheles</taxon>
    </lineage>
</organism>
<dbReference type="EMBL" id="KE525327">
    <property type="protein sequence ID" value="KFB47121.1"/>
    <property type="molecule type" value="Genomic_DNA"/>
</dbReference>
<reference evidence="3" key="2">
    <citation type="submission" date="2020-05" db="UniProtKB">
        <authorList>
            <consortium name="EnsemblMetazoa"/>
        </authorList>
    </citation>
    <scope>IDENTIFICATION</scope>
</reference>
<dbReference type="Proteomes" id="UP000030765">
    <property type="component" value="Unassembled WGS sequence"/>
</dbReference>
<feature type="compositionally biased region" description="Gly residues" evidence="1">
    <location>
        <begin position="40"/>
        <end position="51"/>
    </location>
</feature>
<evidence type="ECO:0000313" key="3">
    <source>
        <dbReference type="EnsemblMetazoa" id="ASIC015170-PA"/>
    </source>
</evidence>
<dbReference type="EnsemblMetazoa" id="ASIC015170-RA">
    <property type="protein sequence ID" value="ASIC015170-PA"/>
    <property type="gene ID" value="ASIC015170"/>
</dbReference>
<reference evidence="2 4" key="1">
    <citation type="journal article" date="2014" name="BMC Genomics">
        <title>Genome sequence of Anopheles sinensis provides insight into genetics basis of mosquito competence for malaria parasites.</title>
        <authorList>
            <person name="Zhou D."/>
            <person name="Zhang D."/>
            <person name="Ding G."/>
            <person name="Shi L."/>
            <person name="Hou Q."/>
            <person name="Ye Y."/>
            <person name="Xu Y."/>
            <person name="Zhou H."/>
            <person name="Xiong C."/>
            <person name="Li S."/>
            <person name="Yu J."/>
            <person name="Hong S."/>
            <person name="Yu X."/>
            <person name="Zou P."/>
            <person name="Chen C."/>
            <person name="Chang X."/>
            <person name="Wang W."/>
            <person name="Lv Y."/>
            <person name="Sun Y."/>
            <person name="Ma L."/>
            <person name="Shen B."/>
            <person name="Zhu C."/>
        </authorList>
    </citation>
    <scope>NUCLEOTIDE SEQUENCE [LARGE SCALE GENOMIC DNA]</scope>
</reference>
<keyword evidence="4" id="KW-1185">Reference proteome</keyword>
<dbReference type="AlphaFoldDB" id="A0A084WA77"/>
<accession>A0A084WA77</accession>
<dbReference type="EMBL" id="ATLV01022048">
    <property type="status" value="NOT_ANNOTATED_CDS"/>
    <property type="molecule type" value="Genomic_DNA"/>
</dbReference>
<evidence type="ECO:0000313" key="4">
    <source>
        <dbReference type="Proteomes" id="UP000030765"/>
    </source>
</evidence>
<dbReference type="VEuPathDB" id="VectorBase:ASIC015170"/>
<evidence type="ECO:0000256" key="1">
    <source>
        <dbReference type="SAM" id="MobiDB-lite"/>
    </source>
</evidence>
<protein>
    <submittedName>
        <fullName evidence="2 3">Uncharacterized protein</fullName>
    </submittedName>
</protein>
<sequence>MVEEVHWRSITICDKGRISDGVVCWRPSGQVSTGRHARGPTGGVGSGGGGCISAIESP</sequence>
<proteinExistence type="predicted"/>
<evidence type="ECO:0000313" key="2">
    <source>
        <dbReference type="EMBL" id="KFB47121.1"/>
    </source>
</evidence>
<feature type="region of interest" description="Disordered" evidence="1">
    <location>
        <begin position="29"/>
        <end position="58"/>
    </location>
</feature>
<name>A0A084WA77_ANOSI</name>